<dbReference type="PANTHER" id="PTHR20883:SF48">
    <property type="entry name" value="ECTOINE DIOXYGENASE"/>
    <property type="match status" value="1"/>
</dbReference>
<comment type="subunit">
    <text evidence="4">Homodimer.</text>
</comment>
<dbReference type="SUPFAM" id="SSF51197">
    <property type="entry name" value="Clavaminate synthase-like"/>
    <property type="match status" value="1"/>
</dbReference>
<comment type="cofactor">
    <cofactor evidence="1">
        <name>Fe(2+)</name>
        <dbReference type="ChEBI" id="CHEBI:29033"/>
    </cofactor>
</comment>
<keyword evidence="7" id="KW-0560">Oxidoreductase</keyword>
<evidence type="ECO:0000313" key="12">
    <source>
        <dbReference type="Proteomes" id="UP000032668"/>
    </source>
</evidence>
<dbReference type="STRING" id="1120923.SAMN02746095_02360"/>
<dbReference type="Proteomes" id="UP000032668">
    <property type="component" value="Unassembled WGS sequence"/>
</dbReference>
<organism evidence="11 12">
    <name type="scientific">Acidocella aminolytica 101 = DSM 11237</name>
    <dbReference type="NCBI Taxonomy" id="1120923"/>
    <lineage>
        <taxon>Bacteria</taxon>
        <taxon>Pseudomonadati</taxon>
        <taxon>Pseudomonadota</taxon>
        <taxon>Alphaproteobacteria</taxon>
        <taxon>Acetobacterales</taxon>
        <taxon>Acidocellaceae</taxon>
        <taxon>Acidocella</taxon>
    </lineage>
</organism>
<comment type="caution">
    <text evidence="11">The sequence shown here is derived from an EMBL/GenBank/DDBJ whole genome shotgun (WGS) entry which is preliminary data.</text>
</comment>
<evidence type="ECO:0000256" key="6">
    <source>
        <dbReference type="ARBA" id="ARBA00022964"/>
    </source>
</evidence>
<dbReference type="Gene3D" id="2.60.120.620">
    <property type="entry name" value="q2cbj1_9rhob like domain"/>
    <property type="match status" value="1"/>
</dbReference>
<evidence type="ECO:0000256" key="1">
    <source>
        <dbReference type="ARBA" id="ARBA00001954"/>
    </source>
</evidence>
<dbReference type="RefSeq" id="WP_048877320.1">
    <property type="nucleotide sequence ID" value="NZ_BANC01000010.1"/>
</dbReference>
<dbReference type="InterPro" id="IPR008775">
    <property type="entry name" value="Phytyl_CoA_dOase-like"/>
</dbReference>
<evidence type="ECO:0000256" key="10">
    <source>
        <dbReference type="NCBIfam" id="TIGR02408"/>
    </source>
</evidence>
<evidence type="ECO:0000256" key="5">
    <source>
        <dbReference type="ARBA" id="ARBA00022723"/>
    </source>
</evidence>
<evidence type="ECO:0000256" key="3">
    <source>
        <dbReference type="ARBA" id="ARBA00007851"/>
    </source>
</evidence>
<evidence type="ECO:0000256" key="7">
    <source>
        <dbReference type="ARBA" id="ARBA00023002"/>
    </source>
</evidence>
<dbReference type="Pfam" id="PF05721">
    <property type="entry name" value="PhyH"/>
    <property type="match status" value="1"/>
</dbReference>
<dbReference type="GO" id="GO:0016706">
    <property type="term" value="F:2-oxoglutarate-dependent dioxygenase activity"/>
    <property type="evidence" value="ECO:0007669"/>
    <property type="project" value="InterPro"/>
</dbReference>
<evidence type="ECO:0000256" key="9">
    <source>
        <dbReference type="ARBA" id="ARBA00049228"/>
    </source>
</evidence>
<dbReference type="EC" id="1.14.11.55" evidence="10"/>
<gene>
    <name evidence="11" type="ORF">Aam_010_006</name>
</gene>
<dbReference type="EMBL" id="BANC01000010">
    <property type="protein sequence ID" value="GAN78828.1"/>
    <property type="molecule type" value="Genomic_DNA"/>
</dbReference>
<evidence type="ECO:0000313" key="11">
    <source>
        <dbReference type="EMBL" id="GAN78828.1"/>
    </source>
</evidence>
<comment type="similarity">
    <text evidence="3">Belongs to the PhyH family. EctD subfamily.</text>
</comment>
<comment type="catalytic activity">
    <reaction evidence="9">
        <text>L-ectoine + 2-oxoglutarate + O2 = 5-hydroxyectoine + succinate + CO2</text>
        <dbReference type="Rhea" id="RHEA:45740"/>
        <dbReference type="ChEBI" id="CHEBI:15379"/>
        <dbReference type="ChEBI" id="CHEBI:16526"/>
        <dbReference type="ChEBI" id="CHEBI:16810"/>
        <dbReference type="ChEBI" id="CHEBI:30031"/>
        <dbReference type="ChEBI" id="CHEBI:58515"/>
        <dbReference type="ChEBI" id="CHEBI:85413"/>
        <dbReference type="EC" id="1.14.11.55"/>
    </reaction>
</comment>
<comment type="function">
    <text evidence="2">Involved in the biosynthesis of 5-hydroxyectoine, called compatible solute, which helps organisms to survive extreme osmotic stress by acting as a highly soluble organic osmolyte. Catalyzes the 2-oxoglutarate-dependent selective hydroxylation of L-ectoine to yield (4S,5S)-5-hydroxyectoine.</text>
</comment>
<proteinExistence type="inferred from homology"/>
<sequence length="306" mass="34246">MTDLYPSRQSDKAVLRLRQDPVFYGRWTEDAPLTKAQTDFYEQNGFLVLDNLFSEAEIALLQNEATRLITNPANVSPETIITERNSNEVRSIFAIHDQNALLARLSADQRLAGAASYLLDDEVYIHQSRLNYKPGFAGKEFYWHSDFETWHVEDGMPRMRALSISVLLKDNNANNGPLMVMPGSHRSYVTCVGETPDDHYKASLKKQEYGVPDHDSLAKLASAHGIEAATGKAGTVIMFDCNTMHGSNGNITPYPRSNAFFVYNARSNALVEPFGPKTPRPPFIADRRFKTLSIAEGSLTQRERAA</sequence>
<evidence type="ECO:0000256" key="4">
    <source>
        <dbReference type="ARBA" id="ARBA00011738"/>
    </source>
</evidence>
<dbReference type="AlphaFoldDB" id="A0A0D6PC99"/>
<dbReference type="NCBIfam" id="TIGR02408">
    <property type="entry name" value="ectoine_ThpD"/>
    <property type="match status" value="1"/>
</dbReference>
<keyword evidence="5" id="KW-0479">Metal-binding</keyword>
<dbReference type="PANTHER" id="PTHR20883">
    <property type="entry name" value="PHYTANOYL-COA DIOXYGENASE DOMAIN CONTAINING 1"/>
    <property type="match status" value="1"/>
</dbReference>
<keyword evidence="6 11" id="KW-0223">Dioxygenase</keyword>
<keyword evidence="12" id="KW-1185">Reference proteome</keyword>
<evidence type="ECO:0000256" key="2">
    <source>
        <dbReference type="ARBA" id="ARBA00004063"/>
    </source>
</evidence>
<name>A0A0D6PC99_9PROT</name>
<dbReference type="OrthoDB" id="9791262at2"/>
<keyword evidence="8" id="KW-0408">Iron</keyword>
<dbReference type="GO" id="GO:0005506">
    <property type="term" value="F:iron ion binding"/>
    <property type="evidence" value="ECO:0007669"/>
    <property type="project" value="UniProtKB-ARBA"/>
</dbReference>
<reference evidence="11 12" key="1">
    <citation type="submission" date="2012-11" db="EMBL/GenBank/DDBJ databases">
        <title>Whole genome sequence of Acidocella aminolytica 101 = DSM 11237.</title>
        <authorList>
            <person name="Azuma Y."/>
            <person name="Higashiura N."/>
            <person name="Hirakawa H."/>
            <person name="Matsushita K."/>
        </authorList>
    </citation>
    <scope>NUCLEOTIDE SEQUENCE [LARGE SCALE GENOMIC DNA]</scope>
    <source>
        <strain evidence="12">101 / DSM 11237</strain>
    </source>
</reference>
<protein>
    <recommendedName>
        <fullName evidence="10">Ectoine hydroxylase</fullName>
        <ecNumber evidence="10">1.14.11.55</ecNumber>
    </recommendedName>
</protein>
<dbReference type="InterPro" id="IPR012774">
    <property type="entry name" value="EctD"/>
</dbReference>
<evidence type="ECO:0000256" key="8">
    <source>
        <dbReference type="ARBA" id="ARBA00023004"/>
    </source>
</evidence>
<accession>A0A0D6PC99</accession>